<evidence type="ECO:0000313" key="10">
    <source>
        <dbReference type="Proteomes" id="UP001216390"/>
    </source>
</evidence>
<dbReference type="Gene3D" id="3.90.1150.10">
    <property type="entry name" value="Aspartate Aminotransferase, domain 1"/>
    <property type="match status" value="1"/>
</dbReference>
<dbReference type="RefSeq" id="WP_272735320.1">
    <property type="nucleotide sequence ID" value="NZ_CP116942.1"/>
</dbReference>
<evidence type="ECO:0000256" key="6">
    <source>
        <dbReference type="ARBA" id="ARBA00050776"/>
    </source>
</evidence>
<dbReference type="InterPro" id="IPR000192">
    <property type="entry name" value="Aminotrans_V_dom"/>
</dbReference>
<evidence type="ECO:0000313" key="9">
    <source>
        <dbReference type="EMBL" id="WCO65794.1"/>
    </source>
</evidence>
<dbReference type="GO" id="GO:0030170">
    <property type="term" value="F:pyridoxal phosphate binding"/>
    <property type="evidence" value="ECO:0007669"/>
    <property type="project" value="InterPro"/>
</dbReference>
<dbReference type="InterPro" id="IPR010970">
    <property type="entry name" value="Cys_dSase_SufS"/>
</dbReference>
<gene>
    <name evidence="9" type="ORF">PO878_14925</name>
</gene>
<dbReference type="KEGG" id="ima:PO878_14925"/>
<evidence type="ECO:0000256" key="3">
    <source>
        <dbReference type="ARBA" id="ARBA00012239"/>
    </source>
</evidence>
<evidence type="ECO:0000256" key="2">
    <source>
        <dbReference type="ARBA" id="ARBA00010447"/>
    </source>
</evidence>
<dbReference type="Pfam" id="PF00266">
    <property type="entry name" value="Aminotran_5"/>
    <property type="match status" value="1"/>
</dbReference>
<proteinExistence type="inferred from homology"/>
<dbReference type="Gene3D" id="3.40.640.10">
    <property type="entry name" value="Type I PLP-dependent aspartate aminotransferase-like (Major domain)"/>
    <property type="match status" value="1"/>
</dbReference>
<reference evidence="9" key="1">
    <citation type="submission" date="2023-01" db="EMBL/GenBank/DDBJ databases">
        <title>The diversity of Class Acidimicrobiia in South China Sea sediment environments and the proposal of Iamia marina sp. nov., a novel species of the genus Iamia.</title>
        <authorList>
            <person name="He Y."/>
            <person name="Tian X."/>
        </authorList>
    </citation>
    <scope>NUCLEOTIDE SEQUENCE</scope>
    <source>
        <strain evidence="9">DSM 19957</strain>
    </source>
</reference>
<feature type="domain" description="Aminotransferase class V" evidence="8">
    <location>
        <begin position="49"/>
        <end position="421"/>
    </location>
</feature>
<dbReference type="EC" id="2.8.1.7" evidence="3"/>
<dbReference type="InterPro" id="IPR015422">
    <property type="entry name" value="PyrdxlP-dep_Trfase_small"/>
</dbReference>
<dbReference type="PANTHER" id="PTHR43586:SF8">
    <property type="entry name" value="CYSTEINE DESULFURASE 1, CHLOROPLASTIC"/>
    <property type="match status" value="1"/>
</dbReference>
<organism evidence="9 10">
    <name type="scientific">Iamia majanohamensis</name>
    <dbReference type="NCBI Taxonomy" id="467976"/>
    <lineage>
        <taxon>Bacteria</taxon>
        <taxon>Bacillati</taxon>
        <taxon>Actinomycetota</taxon>
        <taxon>Acidimicrobiia</taxon>
        <taxon>Acidimicrobiales</taxon>
        <taxon>Iamiaceae</taxon>
        <taxon>Iamia</taxon>
    </lineage>
</organism>
<dbReference type="NCBIfam" id="TIGR01979">
    <property type="entry name" value="sufS"/>
    <property type="match status" value="1"/>
</dbReference>
<keyword evidence="10" id="KW-1185">Reference proteome</keyword>
<keyword evidence="5" id="KW-0663">Pyridoxal phosphate</keyword>
<dbReference type="Proteomes" id="UP001216390">
    <property type="component" value="Chromosome"/>
</dbReference>
<dbReference type="SUPFAM" id="SSF53383">
    <property type="entry name" value="PLP-dependent transferases"/>
    <property type="match status" value="1"/>
</dbReference>
<dbReference type="InterPro" id="IPR015424">
    <property type="entry name" value="PyrdxlP-dep_Trfase"/>
</dbReference>
<evidence type="ECO:0000259" key="8">
    <source>
        <dbReference type="Pfam" id="PF00266"/>
    </source>
</evidence>
<dbReference type="EMBL" id="CP116942">
    <property type="protein sequence ID" value="WCO65794.1"/>
    <property type="molecule type" value="Genomic_DNA"/>
</dbReference>
<evidence type="ECO:0000256" key="7">
    <source>
        <dbReference type="SAM" id="MobiDB-lite"/>
    </source>
</evidence>
<dbReference type="GO" id="GO:0006534">
    <property type="term" value="P:cysteine metabolic process"/>
    <property type="evidence" value="ECO:0007669"/>
    <property type="project" value="InterPro"/>
</dbReference>
<sequence>MTDATTAPRTGPVAAEVGPAANPADTLDVAAIRRDFPVLAQERDGRRLVFLDSAASAQKPRAVIEAMSTFAESEYANVHRGVYALAERATARMEEARAAVARFIGAPRAEEVVFTKNATEGLNLVAGSWGRANLGPGDVVVLTQMEHHANIVPWFQLQAEKGFEIRWIPVGPDHQLDLTDLDRLLDGAKLVGLTAMSNVLGTLPPVRAIADAAHAAGALVCLDACQYVPHLATDVVALGADFVAFSAHKMVGPTGIGVLWGRSELLESMPPFLGGGGMILTVDLEGFTPDAPPSKFEAGTPPIIEAIGLHAAIDYLDALGMDAVRAHEVSLTAYALRTLTERLGDRLTIHGPSEPAARGGVLSLAVDDVHPHDLAQVMDEHNVCVRPGHHCAKPLMKVLGVGATARASLYLYNDTDDVDALAEALVAAADFFAF</sequence>
<dbReference type="InterPro" id="IPR015421">
    <property type="entry name" value="PyrdxlP-dep_Trfase_major"/>
</dbReference>
<evidence type="ECO:0000256" key="5">
    <source>
        <dbReference type="ARBA" id="ARBA00022898"/>
    </source>
</evidence>
<comment type="catalytic activity">
    <reaction evidence="6">
        <text>(sulfur carrier)-H + L-cysteine = (sulfur carrier)-SH + L-alanine</text>
        <dbReference type="Rhea" id="RHEA:43892"/>
        <dbReference type="Rhea" id="RHEA-COMP:14737"/>
        <dbReference type="Rhea" id="RHEA-COMP:14739"/>
        <dbReference type="ChEBI" id="CHEBI:29917"/>
        <dbReference type="ChEBI" id="CHEBI:35235"/>
        <dbReference type="ChEBI" id="CHEBI:57972"/>
        <dbReference type="ChEBI" id="CHEBI:64428"/>
        <dbReference type="EC" id="2.8.1.7"/>
    </reaction>
</comment>
<comment type="cofactor">
    <cofactor evidence="1">
        <name>pyridoxal 5'-phosphate</name>
        <dbReference type="ChEBI" id="CHEBI:597326"/>
    </cofactor>
</comment>
<feature type="region of interest" description="Disordered" evidence="7">
    <location>
        <begin position="1"/>
        <end position="20"/>
    </location>
</feature>
<protein>
    <recommendedName>
        <fullName evidence="3">cysteine desulfurase</fullName>
        <ecNumber evidence="3">2.8.1.7</ecNumber>
    </recommendedName>
</protein>
<comment type="similarity">
    <text evidence="2">Belongs to the class-V pyridoxal-phosphate-dependent aminotransferase family. Csd subfamily.</text>
</comment>
<dbReference type="AlphaFoldDB" id="A0AAE9Y429"/>
<evidence type="ECO:0000256" key="1">
    <source>
        <dbReference type="ARBA" id="ARBA00001933"/>
    </source>
</evidence>
<evidence type="ECO:0000256" key="4">
    <source>
        <dbReference type="ARBA" id="ARBA00022679"/>
    </source>
</evidence>
<accession>A0AAE9Y429</accession>
<dbReference type="CDD" id="cd06453">
    <property type="entry name" value="SufS_like"/>
    <property type="match status" value="1"/>
</dbReference>
<keyword evidence="4 9" id="KW-0808">Transferase</keyword>
<dbReference type="PANTHER" id="PTHR43586">
    <property type="entry name" value="CYSTEINE DESULFURASE"/>
    <property type="match status" value="1"/>
</dbReference>
<name>A0AAE9Y429_9ACTN</name>
<dbReference type="GO" id="GO:0031071">
    <property type="term" value="F:cysteine desulfurase activity"/>
    <property type="evidence" value="ECO:0007669"/>
    <property type="project" value="UniProtKB-EC"/>
</dbReference>